<dbReference type="AlphaFoldDB" id="A0A1G1W744"/>
<reference evidence="1 2" key="1">
    <citation type="journal article" date="2016" name="Nat. Commun.">
        <title>Thousands of microbial genomes shed light on interconnected biogeochemical processes in an aquifer system.</title>
        <authorList>
            <person name="Anantharaman K."/>
            <person name="Brown C.T."/>
            <person name="Hug L.A."/>
            <person name="Sharon I."/>
            <person name="Castelle C.J."/>
            <person name="Probst A.J."/>
            <person name="Thomas B.C."/>
            <person name="Singh A."/>
            <person name="Wilkins M.J."/>
            <person name="Karaoz U."/>
            <person name="Brodie E.L."/>
            <person name="Williams K.H."/>
            <person name="Hubbard S.S."/>
            <person name="Banfield J.F."/>
        </authorList>
    </citation>
    <scope>NUCLEOTIDE SEQUENCE [LARGE SCALE GENOMIC DNA]</scope>
</reference>
<accession>A0A1G1W744</accession>
<organism evidence="1 2">
    <name type="scientific">Candidatus Woykebacteria bacterium RBG_13_40_15</name>
    <dbReference type="NCBI Taxonomy" id="1802593"/>
    <lineage>
        <taxon>Bacteria</taxon>
        <taxon>Candidatus Woykeibacteriota</taxon>
    </lineage>
</organism>
<evidence type="ECO:0000313" key="2">
    <source>
        <dbReference type="Proteomes" id="UP000176631"/>
    </source>
</evidence>
<sequence length="164" mass="18356">MRKGLRERDVEETLITMLGVYLYEALLRMGLGMTITLTIQATGGLSKCVKISRVPEGLVVSDTNIDSLPPHGTLIGKEELQRRLPSIQDLRTRLAEQLFVSDTEEEFRSKAEKILALGTFAGRPAGYEIRKVHCKGKKPVGATVYVGVINQTFTVWDVKRLWEP</sequence>
<proteinExistence type="predicted"/>
<dbReference type="Proteomes" id="UP000176631">
    <property type="component" value="Unassembled WGS sequence"/>
</dbReference>
<gene>
    <name evidence="1" type="ORF">A2172_04765</name>
</gene>
<name>A0A1G1W744_9BACT</name>
<comment type="caution">
    <text evidence="1">The sequence shown here is derived from an EMBL/GenBank/DDBJ whole genome shotgun (WGS) entry which is preliminary data.</text>
</comment>
<evidence type="ECO:0000313" key="1">
    <source>
        <dbReference type="EMBL" id="OGY23493.1"/>
    </source>
</evidence>
<dbReference type="EMBL" id="MHCP01000025">
    <property type="protein sequence ID" value="OGY23493.1"/>
    <property type="molecule type" value="Genomic_DNA"/>
</dbReference>
<protein>
    <submittedName>
        <fullName evidence="1">Uncharacterized protein</fullName>
    </submittedName>
</protein>